<name>A0A1M7PIV1_9ACTN</name>
<reference evidence="1 2" key="1">
    <citation type="submission" date="2016-11" db="EMBL/GenBank/DDBJ databases">
        <authorList>
            <person name="Jaros S."/>
            <person name="Januszkiewicz K."/>
            <person name="Wedrychowicz H."/>
        </authorList>
    </citation>
    <scope>NUCLEOTIDE SEQUENCE [LARGE SCALE GENOMIC DNA]</scope>
    <source>
        <strain evidence="1 2">DSM 46144</strain>
    </source>
</reference>
<dbReference type="Proteomes" id="UP000184440">
    <property type="component" value="Unassembled WGS sequence"/>
</dbReference>
<dbReference type="AlphaFoldDB" id="A0A1M7PIV1"/>
<dbReference type="RefSeq" id="WP_178379850.1">
    <property type="nucleotide sequence ID" value="NZ_FRCS01000003.1"/>
</dbReference>
<dbReference type="STRING" id="134849.SAMN05443668_103404"/>
<sequence>MEEEESTLHDSPKEFISALANVGGGCDAQSVLPQDDGSYACHCTCGEWDVTAISQADGLLMAQKHTKESIGF</sequence>
<accession>A0A1M7PIV1</accession>
<gene>
    <name evidence="1" type="ORF">SAMN05443668_103404</name>
</gene>
<evidence type="ECO:0000313" key="1">
    <source>
        <dbReference type="EMBL" id="SHN17066.1"/>
    </source>
</evidence>
<keyword evidence="2" id="KW-1185">Reference proteome</keyword>
<evidence type="ECO:0000313" key="2">
    <source>
        <dbReference type="Proteomes" id="UP000184440"/>
    </source>
</evidence>
<protein>
    <submittedName>
        <fullName evidence="1">Uncharacterized protein</fullName>
    </submittedName>
</protein>
<dbReference type="EMBL" id="FRCS01000003">
    <property type="protein sequence ID" value="SHN17066.1"/>
    <property type="molecule type" value="Genomic_DNA"/>
</dbReference>
<proteinExistence type="predicted"/>
<organism evidence="1 2">
    <name type="scientific">Cryptosporangium aurantiacum</name>
    <dbReference type="NCBI Taxonomy" id="134849"/>
    <lineage>
        <taxon>Bacteria</taxon>
        <taxon>Bacillati</taxon>
        <taxon>Actinomycetota</taxon>
        <taxon>Actinomycetes</taxon>
        <taxon>Cryptosporangiales</taxon>
        <taxon>Cryptosporangiaceae</taxon>
        <taxon>Cryptosporangium</taxon>
    </lineage>
</organism>